<feature type="transmembrane region" description="Helical" evidence="1">
    <location>
        <begin position="168"/>
        <end position="189"/>
    </location>
</feature>
<dbReference type="OrthoDB" id="9989014at2759"/>
<keyword evidence="1" id="KW-0472">Membrane</keyword>
<reference evidence="2" key="1">
    <citation type="submission" date="2021-02" db="EMBL/GenBank/DDBJ databases">
        <authorList>
            <person name="Nowell W R."/>
        </authorList>
    </citation>
    <scope>NUCLEOTIDE SEQUENCE</scope>
</reference>
<dbReference type="Proteomes" id="UP000663891">
    <property type="component" value="Unassembled WGS sequence"/>
</dbReference>
<evidence type="ECO:0000256" key="1">
    <source>
        <dbReference type="SAM" id="Phobius"/>
    </source>
</evidence>
<dbReference type="EMBL" id="CAJOAY010001557">
    <property type="protein sequence ID" value="CAF3858252.1"/>
    <property type="molecule type" value="Genomic_DNA"/>
</dbReference>
<comment type="caution">
    <text evidence="2">The sequence shown here is derived from an EMBL/GenBank/DDBJ whole genome shotgun (WGS) entry which is preliminary data.</text>
</comment>
<evidence type="ECO:0000313" key="2">
    <source>
        <dbReference type="EMBL" id="CAF1349281.1"/>
    </source>
</evidence>
<organism evidence="2 4">
    <name type="scientific">Adineta steineri</name>
    <dbReference type="NCBI Taxonomy" id="433720"/>
    <lineage>
        <taxon>Eukaryota</taxon>
        <taxon>Metazoa</taxon>
        <taxon>Spiralia</taxon>
        <taxon>Gnathifera</taxon>
        <taxon>Rotifera</taxon>
        <taxon>Eurotatoria</taxon>
        <taxon>Bdelloidea</taxon>
        <taxon>Adinetida</taxon>
        <taxon>Adinetidae</taxon>
        <taxon>Adineta</taxon>
    </lineage>
</organism>
<evidence type="ECO:0000313" key="4">
    <source>
        <dbReference type="Proteomes" id="UP000663891"/>
    </source>
</evidence>
<accession>A0A815H4E3</accession>
<keyword evidence="1" id="KW-1133">Transmembrane helix</keyword>
<gene>
    <name evidence="3" type="ORF">OKA104_LOCUS21890</name>
    <name evidence="2" type="ORF">VCS650_LOCUS33676</name>
</gene>
<sequence>MTAQGNALLAMFSSNWNFIRAGLDVERNTSFVTIPVIHNNTEQNATCSCATLKTCTMPVNFTTIFGTMIIDGMVFGCYLLETVLLSLLSCFYSETCISNFRYILGAIPFPVQALDDSLTRFSVNDTIETMAYQMFIESWASNASYEKFYNSCSPNYCMYTYYYRFDMLQLLTTFLSVFAGSSLGIRFVVP</sequence>
<evidence type="ECO:0000313" key="3">
    <source>
        <dbReference type="EMBL" id="CAF3858252.1"/>
    </source>
</evidence>
<dbReference type="AlphaFoldDB" id="A0A815H4E3"/>
<dbReference type="EMBL" id="CAJNON010000666">
    <property type="protein sequence ID" value="CAF1349281.1"/>
    <property type="molecule type" value="Genomic_DNA"/>
</dbReference>
<protein>
    <submittedName>
        <fullName evidence="2">Uncharacterized protein</fullName>
    </submittedName>
</protein>
<dbReference type="Proteomes" id="UP000663881">
    <property type="component" value="Unassembled WGS sequence"/>
</dbReference>
<name>A0A815H4E3_9BILA</name>
<proteinExistence type="predicted"/>
<keyword evidence="1" id="KW-0812">Transmembrane</keyword>